<dbReference type="Pfam" id="PF18911">
    <property type="entry name" value="PKD_4"/>
    <property type="match status" value="1"/>
</dbReference>
<dbReference type="AlphaFoldDB" id="T1CXH0"/>
<dbReference type="InterPro" id="IPR013783">
    <property type="entry name" value="Ig-like_fold"/>
</dbReference>
<dbReference type="SMART" id="SM00089">
    <property type="entry name" value="PKD"/>
    <property type="match status" value="1"/>
</dbReference>
<organism evidence="2">
    <name type="scientific">mine drainage metagenome</name>
    <dbReference type="NCBI Taxonomy" id="410659"/>
    <lineage>
        <taxon>unclassified sequences</taxon>
        <taxon>metagenomes</taxon>
        <taxon>ecological metagenomes</taxon>
    </lineage>
</organism>
<dbReference type="CDD" id="cd00146">
    <property type="entry name" value="PKD"/>
    <property type="match status" value="1"/>
</dbReference>
<name>T1CXH0_9ZZZZ</name>
<dbReference type="InterPro" id="IPR000601">
    <property type="entry name" value="PKD_dom"/>
</dbReference>
<proteinExistence type="predicted"/>
<protein>
    <submittedName>
        <fullName evidence="2">PKD domain protein</fullName>
    </submittedName>
</protein>
<comment type="caution">
    <text evidence="2">The sequence shown here is derived from an EMBL/GenBank/DDBJ whole genome shotgun (WGS) entry which is preliminary data.</text>
</comment>
<evidence type="ECO:0000313" key="2">
    <source>
        <dbReference type="EMBL" id="EQD73964.1"/>
    </source>
</evidence>
<accession>T1CXH0</accession>
<dbReference type="InterPro" id="IPR035986">
    <property type="entry name" value="PKD_dom_sf"/>
</dbReference>
<sequence>PTLNYSVVGALAAQILTAGPVAVDLGEQVPLHAETRGGAGNLTYAWSALPSGCTGAGTPSVLCLPPDPGLYPIGLAVTDRDGATAYAPEVVLMVNPPLAVSPSATGSTASVGEPVGFGAGRTGGTGPFSYVWRFGDGTNSSRAFPTHIYQGAGTYTARLWLNDSAGRGTTGQLTVTVTATGAPGGASAAPSALPGWVPWTVGTLGASTVL</sequence>
<reference evidence="2" key="1">
    <citation type="submission" date="2013-08" db="EMBL/GenBank/DDBJ databases">
        <authorList>
            <person name="Mendez C."/>
            <person name="Richter M."/>
            <person name="Ferrer M."/>
            <person name="Sanchez J."/>
        </authorList>
    </citation>
    <scope>NUCLEOTIDE SEQUENCE</scope>
</reference>
<evidence type="ECO:0000259" key="1">
    <source>
        <dbReference type="PROSITE" id="PS50093"/>
    </source>
</evidence>
<dbReference type="SUPFAM" id="SSF49299">
    <property type="entry name" value="PKD domain"/>
    <property type="match status" value="1"/>
</dbReference>
<dbReference type="InterPro" id="IPR022409">
    <property type="entry name" value="PKD/Chitinase_dom"/>
</dbReference>
<dbReference type="EMBL" id="AUZY01001773">
    <property type="protein sequence ID" value="EQD73964.1"/>
    <property type="molecule type" value="Genomic_DNA"/>
</dbReference>
<reference evidence="2" key="2">
    <citation type="journal article" date="2014" name="ISME J.">
        <title>Microbial stratification in low pH oxic and suboxic macroscopic growths along an acid mine drainage.</title>
        <authorList>
            <person name="Mendez-Garcia C."/>
            <person name="Mesa V."/>
            <person name="Sprenger R.R."/>
            <person name="Richter M."/>
            <person name="Diez M.S."/>
            <person name="Solano J."/>
            <person name="Bargiela R."/>
            <person name="Golyshina O.V."/>
            <person name="Manteca A."/>
            <person name="Ramos J.L."/>
            <person name="Gallego J.R."/>
            <person name="Llorente I."/>
            <person name="Martins Dos Santos V.A."/>
            <person name="Jensen O.N."/>
            <person name="Pelaez A.I."/>
            <person name="Sanchez J."/>
            <person name="Ferrer M."/>
        </authorList>
    </citation>
    <scope>NUCLEOTIDE SEQUENCE</scope>
</reference>
<dbReference type="PROSITE" id="PS50093">
    <property type="entry name" value="PKD"/>
    <property type="match status" value="1"/>
</dbReference>
<dbReference type="Gene3D" id="2.60.40.10">
    <property type="entry name" value="Immunoglobulins"/>
    <property type="match status" value="1"/>
</dbReference>
<gene>
    <name evidence="2" type="ORF">B1B_02941</name>
</gene>
<feature type="non-terminal residue" evidence="2">
    <location>
        <position position="1"/>
    </location>
</feature>
<feature type="non-terminal residue" evidence="2">
    <location>
        <position position="210"/>
    </location>
</feature>
<feature type="domain" description="PKD" evidence="1">
    <location>
        <begin position="98"/>
        <end position="184"/>
    </location>
</feature>